<evidence type="ECO:0000313" key="2">
    <source>
        <dbReference type="EMBL" id="HFM97236.1"/>
    </source>
</evidence>
<protein>
    <submittedName>
        <fullName evidence="2">Uncharacterized protein</fullName>
    </submittedName>
</protein>
<organism evidence="2">
    <name type="scientific">Oscillatoriales cyanobacterium SpSt-418</name>
    <dbReference type="NCBI Taxonomy" id="2282169"/>
    <lineage>
        <taxon>Bacteria</taxon>
        <taxon>Bacillati</taxon>
        <taxon>Cyanobacteriota</taxon>
        <taxon>Cyanophyceae</taxon>
        <taxon>Oscillatoriophycideae</taxon>
        <taxon>Oscillatoriales</taxon>
    </lineage>
</organism>
<evidence type="ECO:0000256" key="1">
    <source>
        <dbReference type="SAM" id="Phobius"/>
    </source>
</evidence>
<gene>
    <name evidence="2" type="ORF">ENR64_05590</name>
</gene>
<proteinExistence type="predicted"/>
<comment type="caution">
    <text evidence="2">The sequence shown here is derived from an EMBL/GenBank/DDBJ whole genome shotgun (WGS) entry which is preliminary data.</text>
</comment>
<feature type="transmembrane region" description="Helical" evidence="1">
    <location>
        <begin position="6"/>
        <end position="28"/>
    </location>
</feature>
<name>A0A7C3PGK4_9CYAN</name>
<sequence length="72" mass="7667">MNYKLLFFAGGVTAAIGFVLGMILAALLPTPYTGGLYRDQKSGYKIAGAVGGFIVGVSQEAIRQLKQKQDQD</sequence>
<accession>A0A7C3PGK4</accession>
<keyword evidence="1" id="KW-1133">Transmembrane helix</keyword>
<dbReference type="AlphaFoldDB" id="A0A7C3PGK4"/>
<dbReference type="EMBL" id="DSRU01000063">
    <property type="protein sequence ID" value="HFM97236.1"/>
    <property type="molecule type" value="Genomic_DNA"/>
</dbReference>
<keyword evidence="1" id="KW-0812">Transmembrane</keyword>
<keyword evidence="1" id="KW-0472">Membrane</keyword>
<reference evidence="2" key="1">
    <citation type="journal article" date="2020" name="mSystems">
        <title>Genome- and Community-Level Interaction Insights into Carbon Utilization and Element Cycling Functions of Hydrothermarchaeota in Hydrothermal Sediment.</title>
        <authorList>
            <person name="Zhou Z."/>
            <person name="Liu Y."/>
            <person name="Xu W."/>
            <person name="Pan J."/>
            <person name="Luo Z.H."/>
            <person name="Li M."/>
        </authorList>
    </citation>
    <scope>NUCLEOTIDE SEQUENCE [LARGE SCALE GENOMIC DNA]</scope>
    <source>
        <strain evidence="2">SpSt-418</strain>
    </source>
</reference>